<name>W2SDJ8_CYPE1</name>
<feature type="compositionally biased region" description="Polar residues" evidence="1">
    <location>
        <begin position="254"/>
        <end position="281"/>
    </location>
</feature>
<feature type="region of interest" description="Disordered" evidence="1">
    <location>
        <begin position="254"/>
        <end position="299"/>
    </location>
</feature>
<feature type="transmembrane region" description="Helical" evidence="2">
    <location>
        <begin position="315"/>
        <end position="339"/>
    </location>
</feature>
<dbReference type="GeneID" id="19968226"/>
<reference evidence="4 5" key="1">
    <citation type="submission" date="2013-03" db="EMBL/GenBank/DDBJ databases">
        <title>The Genome Sequence of Phialophora europaea CBS 101466.</title>
        <authorList>
            <consortium name="The Broad Institute Genomics Platform"/>
            <person name="Cuomo C."/>
            <person name="de Hoog S."/>
            <person name="Gorbushina A."/>
            <person name="Walker B."/>
            <person name="Young S.K."/>
            <person name="Zeng Q."/>
            <person name="Gargeya S."/>
            <person name="Fitzgerald M."/>
            <person name="Haas B."/>
            <person name="Abouelleil A."/>
            <person name="Allen A.W."/>
            <person name="Alvarado L."/>
            <person name="Arachchi H.M."/>
            <person name="Berlin A.M."/>
            <person name="Chapman S.B."/>
            <person name="Gainer-Dewar J."/>
            <person name="Goldberg J."/>
            <person name="Griggs A."/>
            <person name="Gujja S."/>
            <person name="Hansen M."/>
            <person name="Howarth C."/>
            <person name="Imamovic A."/>
            <person name="Ireland A."/>
            <person name="Larimer J."/>
            <person name="McCowan C."/>
            <person name="Murphy C."/>
            <person name="Pearson M."/>
            <person name="Poon T.W."/>
            <person name="Priest M."/>
            <person name="Roberts A."/>
            <person name="Saif S."/>
            <person name="Shea T."/>
            <person name="Sisk P."/>
            <person name="Sykes S."/>
            <person name="Wortman J."/>
            <person name="Nusbaum C."/>
            <person name="Birren B."/>
        </authorList>
    </citation>
    <scope>NUCLEOTIDE SEQUENCE [LARGE SCALE GENOMIC DNA]</scope>
    <source>
        <strain evidence="4 5">CBS 101466</strain>
    </source>
</reference>
<proteinExistence type="predicted"/>
<dbReference type="Pfam" id="PF25130">
    <property type="entry name" value="DUF7820"/>
    <property type="match status" value="1"/>
</dbReference>
<feature type="compositionally biased region" description="Basic and acidic residues" evidence="1">
    <location>
        <begin position="106"/>
        <end position="116"/>
    </location>
</feature>
<dbReference type="EMBL" id="KB822711">
    <property type="protein sequence ID" value="ETN46700.1"/>
    <property type="molecule type" value="Genomic_DNA"/>
</dbReference>
<evidence type="ECO:0000313" key="4">
    <source>
        <dbReference type="EMBL" id="ETN46700.1"/>
    </source>
</evidence>
<dbReference type="AlphaFoldDB" id="W2SDJ8"/>
<gene>
    <name evidence="4" type="ORF">HMPREF1541_00887</name>
</gene>
<feature type="compositionally biased region" description="Polar residues" evidence="1">
    <location>
        <begin position="117"/>
        <end position="140"/>
    </location>
</feature>
<dbReference type="PANTHER" id="PTHR42078">
    <property type="entry name" value="GLUCAN 1, 4-ALPHA-GLUCOSIDASE"/>
    <property type="match status" value="1"/>
</dbReference>
<dbReference type="PANTHER" id="PTHR42078:SF1">
    <property type="entry name" value="GLUCAN 1, 4-ALPHA-GLUCOSIDASE"/>
    <property type="match status" value="1"/>
</dbReference>
<feature type="compositionally biased region" description="Low complexity" evidence="1">
    <location>
        <begin position="559"/>
        <end position="579"/>
    </location>
</feature>
<dbReference type="Proteomes" id="UP000030752">
    <property type="component" value="Unassembled WGS sequence"/>
</dbReference>
<dbReference type="eggNOG" id="ENOG502SJP0">
    <property type="taxonomic scope" value="Eukaryota"/>
</dbReference>
<feature type="region of interest" description="Disordered" evidence="1">
    <location>
        <begin position="1"/>
        <end position="143"/>
    </location>
</feature>
<dbReference type="InParanoid" id="W2SDJ8"/>
<dbReference type="RefSeq" id="XP_008711412.1">
    <property type="nucleotide sequence ID" value="XM_008713190.1"/>
</dbReference>
<dbReference type="HOGENOM" id="CLU_011816_1_0_1"/>
<dbReference type="OrthoDB" id="514070at2759"/>
<feature type="region of interest" description="Disordered" evidence="1">
    <location>
        <begin position="206"/>
        <end position="234"/>
    </location>
</feature>
<keyword evidence="2" id="KW-1133">Transmembrane helix</keyword>
<organism evidence="4 5">
    <name type="scientific">Cyphellophora europaea (strain CBS 101466)</name>
    <name type="common">Phialophora europaea</name>
    <dbReference type="NCBI Taxonomy" id="1220924"/>
    <lineage>
        <taxon>Eukaryota</taxon>
        <taxon>Fungi</taxon>
        <taxon>Dikarya</taxon>
        <taxon>Ascomycota</taxon>
        <taxon>Pezizomycotina</taxon>
        <taxon>Eurotiomycetes</taxon>
        <taxon>Chaetothyriomycetidae</taxon>
        <taxon>Chaetothyriales</taxon>
        <taxon>Cyphellophoraceae</taxon>
        <taxon>Cyphellophora</taxon>
    </lineage>
</organism>
<keyword evidence="2" id="KW-0812">Transmembrane</keyword>
<protein>
    <recommendedName>
        <fullName evidence="3">DUF7820 domain-containing protein</fullName>
    </recommendedName>
</protein>
<evidence type="ECO:0000313" key="5">
    <source>
        <dbReference type="Proteomes" id="UP000030752"/>
    </source>
</evidence>
<keyword evidence="2" id="KW-0472">Membrane</keyword>
<evidence type="ECO:0000256" key="1">
    <source>
        <dbReference type="SAM" id="MobiDB-lite"/>
    </source>
</evidence>
<evidence type="ECO:0000259" key="3">
    <source>
        <dbReference type="Pfam" id="PF25130"/>
    </source>
</evidence>
<feature type="region of interest" description="Disordered" evidence="1">
    <location>
        <begin position="557"/>
        <end position="619"/>
    </location>
</feature>
<dbReference type="VEuPathDB" id="FungiDB:HMPREF1541_00887"/>
<feature type="domain" description="DUF7820" evidence="3">
    <location>
        <begin position="355"/>
        <end position="708"/>
    </location>
</feature>
<evidence type="ECO:0000256" key="2">
    <source>
        <dbReference type="SAM" id="Phobius"/>
    </source>
</evidence>
<feature type="region of interest" description="Disordered" evidence="1">
    <location>
        <begin position="156"/>
        <end position="176"/>
    </location>
</feature>
<dbReference type="STRING" id="1220924.W2SDJ8"/>
<accession>W2SDJ8</accession>
<feature type="compositionally biased region" description="Polar residues" evidence="1">
    <location>
        <begin position="16"/>
        <end position="37"/>
    </location>
</feature>
<dbReference type="InterPro" id="IPR056722">
    <property type="entry name" value="DUF7820"/>
</dbReference>
<sequence>MAPSNSTPGDDAVRRSGSQSSRPNSIASGNTQTTNVFSDEYALEHSDSGGITPVDSIQDSVDLTIGPRDASDDPQASTVPISALPPHMSAQRLPSTSKRPLPADGSQRDATSDTDTRSSLSISSRVNRPQSPYNGPTAPSQPYALYPQVTRASSIASESTVRPVERPFVPQGGPEHPYGMYQNAVPEEDDDENSIVVPPLGFANVTPSFQSGSSSSGNDTGDIVGSDGHVEQLPPYTRYADNVVAKGDMANINQNNTANEVPSSATTDASTLSPNQTTSELELNPPAEEQDQGEVARKEGLYERSKKRKCCGIPLVILILLVVVIIVSAAVGGVVGGVVGNRKGVDHAKAGSSATTTVWLDADPVTTGPSTPPCPTGHYTIPLSNIGQVEKCVTNQALSNVWDCMNTGVASLGITVLEEDPAVNQGSDLSIQFDDYSLIPQRFRYGPQPPDFNGTKFAMQPVEDIDNRAYGVAMFFSHLFDKIIILPESYLDPNNFDKRSEGKHKLQQRSPTYTDEYLEKGDKPWYCFWNQTVEEFWIFLEQDVESSTVSAAAVMSGYPKTASPSTPSTMTTPTKSGSPLEAYTTPAPSPTSSEWFGPKARRKRAQSSSPFPAQGTHPSFPRMIKMVEKRKPHDNIEPYCQQMEVQQDWSVTPYVGADTIEIDEAEFEDYSPPSAKRSTPGSRGLSLKKRDENAIIGDLESLCICEWRAGG</sequence>
<keyword evidence="5" id="KW-1185">Reference proteome</keyword>